<proteinExistence type="predicted"/>
<dbReference type="EMBL" id="JALNTZ010000001">
    <property type="protein sequence ID" value="KAJ3666651.1"/>
    <property type="molecule type" value="Genomic_DNA"/>
</dbReference>
<sequence length="111" mass="12709">MQSAEKNKISWQPVVGSFMENCEPIISSFFLDLRAALHVTEISIVKGIFRNNVLVINRLQKIKRHSKQALTNLLAAPAEISNWLRYHHGHSRNLLFQNCQNDIAKVKAIMN</sequence>
<keyword evidence="3" id="KW-1185">Reference proteome</keyword>
<accession>A0AA38MTD3</accession>
<organism evidence="1 3">
    <name type="scientific">Zophobas morio</name>
    <dbReference type="NCBI Taxonomy" id="2755281"/>
    <lineage>
        <taxon>Eukaryota</taxon>
        <taxon>Metazoa</taxon>
        <taxon>Ecdysozoa</taxon>
        <taxon>Arthropoda</taxon>
        <taxon>Hexapoda</taxon>
        <taxon>Insecta</taxon>
        <taxon>Pterygota</taxon>
        <taxon>Neoptera</taxon>
        <taxon>Endopterygota</taxon>
        <taxon>Coleoptera</taxon>
        <taxon>Polyphaga</taxon>
        <taxon>Cucujiformia</taxon>
        <taxon>Tenebrionidae</taxon>
        <taxon>Zophobas</taxon>
    </lineage>
</organism>
<dbReference type="AlphaFoldDB" id="A0AA38MTD3"/>
<protein>
    <submittedName>
        <fullName evidence="1">Uncharacterized protein</fullName>
    </submittedName>
</protein>
<evidence type="ECO:0000313" key="2">
    <source>
        <dbReference type="EMBL" id="KAJ3666692.1"/>
    </source>
</evidence>
<dbReference type="EMBL" id="JALNTZ010000001">
    <property type="protein sequence ID" value="KAJ3666692.1"/>
    <property type="molecule type" value="Genomic_DNA"/>
</dbReference>
<name>A0AA38MTD3_9CUCU</name>
<comment type="caution">
    <text evidence="1">The sequence shown here is derived from an EMBL/GenBank/DDBJ whole genome shotgun (WGS) entry which is preliminary data.</text>
</comment>
<reference evidence="1" key="1">
    <citation type="journal article" date="2023" name="G3 (Bethesda)">
        <title>Whole genome assemblies of Zophobas morio and Tenebrio molitor.</title>
        <authorList>
            <person name="Kaur S."/>
            <person name="Stinson S.A."/>
            <person name="diCenzo G.C."/>
        </authorList>
    </citation>
    <scope>NUCLEOTIDE SEQUENCE</scope>
    <source>
        <strain evidence="1">QUZm001</strain>
    </source>
</reference>
<gene>
    <name evidence="1" type="ORF">Zmor_002086</name>
    <name evidence="2" type="ORF">Zmor_002126</name>
</gene>
<dbReference type="Proteomes" id="UP001168821">
    <property type="component" value="Unassembled WGS sequence"/>
</dbReference>
<evidence type="ECO:0000313" key="1">
    <source>
        <dbReference type="EMBL" id="KAJ3666651.1"/>
    </source>
</evidence>
<evidence type="ECO:0000313" key="3">
    <source>
        <dbReference type="Proteomes" id="UP001168821"/>
    </source>
</evidence>